<evidence type="ECO:0000313" key="2">
    <source>
        <dbReference type="Proteomes" id="UP000570514"/>
    </source>
</evidence>
<accession>A0A846MWD1</accession>
<gene>
    <name evidence="1" type="ORF">FHS83_000971</name>
</gene>
<dbReference type="EMBL" id="JAASRM010000001">
    <property type="protein sequence ID" value="NIK87653.1"/>
    <property type="molecule type" value="Genomic_DNA"/>
</dbReference>
<keyword evidence="2" id="KW-1185">Reference proteome</keyword>
<evidence type="ECO:0000313" key="1">
    <source>
        <dbReference type="EMBL" id="NIK87653.1"/>
    </source>
</evidence>
<protein>
    <submittedName>
        <fullName evidence="1">Uncharacterized protein</fullName>
    </submittedName>
</protein>
<comment type="caution">
    <text evidence="1">The sequence shown here is derived from an EMBL/GenBank/DDBJ whole genome shotgun (WGS) entry which is preliminary data.</text>
</comment>
<dbReference type="RefSeq" id="WP_167081458.1">
    <property type="nucleotide sequence ID" value="NZ_BAAADC010000001.1"/>
</dbReference>
<reference evidence="1 2" key="1">
    <citation type="submission" date="2020-03" db="EMBL/GenBank/DDBJ databases">
        <title>Genomic Encyclopedia of Type Strains, Phase IV (KMG-IV): sequencing the most valuable type-strain genomes for metagenomic binning, comparative biology and taxonomic classification.</title>
        <authorList>
            <person name="Goeker M."/>
        </authorList>
    </citation>
    <scope>NUCLEOTIDE SEQUENCE [LARGE SCALE GENOMIC DNA]</scope>
    <source>
        <strain evidence="1 2">DSM 19867</strain>
    </source>
</reference>
<dbReference type="AlphaFoldDB" id="A0A846MWD1"/>
<dbReference type="Proteomes" id="UP000570514">
    <property type="component" value="Unassembled WGS sequence"/>
</dbReference>
<organism evidence="1 2">
    <name type="scientific">Rhizomicrobium palustre</name>
    <dbReference type="NCBI Taxonomy" id="189966"/>
    <lineage>
        <taxon>Bacteria</taxon>
        <taxon>Pseudomonadati</taxon>
        <taxon>Pseudomonadota</taxon>
        <taxon>Alphaproteobacteria</taxon>
        <taxon>Micropepsales</taxon>
        <taxon>Micropepsaceae</taxon>
        <taxon>Rhizomicrobium</taxon>
    </lineage>
</organism>
<sequence>MNGKKPAPALWMDEPEEHDYPAAEDYLSLIFVPKTAEELARKLKKARILRRKAKDLLRASGLIVLGKDNYFVQHNLDKIASGKALSPVLLVRGDAMRHIPLIVADGYHRICASWHHDENAVIPCRIVNCP</sequence>
<proteinExistence type="predicted"/>
<name>A0A846MWD1_9PROT</name>